<keyword evidence="5" id="KW-0813">Transport</keyword>
<dbReference type="PRINTS" id="PR00119">
    <property type="entry name" value="CATATPASE"/>
</dbReference>
<dbReference type="FunFam" id="2.70.150.10:FF:000020">
    <property type="entry name" value="Copper-exporting P-type ATPase A"/>
    <property type="match status" value="1"/>
</dbReference>
<dbReference type="PATRIC" id="fig|999415.3.peg.739"/>
<comment type="caution">
    <text evidence="24">The sequence shown here is derived from an EMBL/GenBank/DDBJ whole genome shotgun (WGS) entry which is preliminary data.</text>
</comment>
<dbReference type="PROSITE" id="PS50846">
    <property type="entry name" value="HMA_2"/>
    <property type="match status" value="3"/>
</dbReference>
<keyword evidence="16" id="KW-0186">Copper</keyword>
<dbReference type="PANTHER" id="PTHR43520:SF8">
    <property type="entry name" value="P-TYPE CU(+) TRANSPORTER"/>
    <property type="match status" value="1"/>
</dbReference>
<evidence type="ECO:0000256" key="5">
    <source>
        <dbReference type="ARBA" id="ARBA00022448"/>
    </source>
</evidence>
<dbReference type="NCBIfam" id="TIGR00003">
    <property type="entry name" value="copper ion binding protein"/>
    <property type="match status" value="1"/>
</dbReference>
<evidence type="ECO:0000256" key="8">
    <source>
        <dbReference type="ARBA" id="ARBA00022723"/>
    </source>
</evidence>
<dbReference type="Gene3D" id="3.30.70.100">
    <property type="match status" value="3"/>
</dbReference>
<keyword evidence="25" id="KW-1185">Reference proteome</keyword>
<organism evidence="24 25">
    <name type="scientific">Eggerthia catenaformis OT 569 = DSM 20559</name>
    <dbReference type="NCBI Taxonomy" id="999415"/>
    <lineage>
        <taxon>Bacteria</taxon>
        <taxon>Bacillati</taxon>
        <taxon>Bacillota</taxon>
        <taxon>Erysipelotrichia</taxon>
        <taxon>Erysipelotrichales</taxon>
        <taxon>Coprobacillaceae</taxon>
        <taxon>Eggerthia</taxon>
    </lineage>
</organism>
<evidence type="ECO:0000256" key="18">
    <source>
        <dbReference type="ARBA" id="ARBA00023136"/>
    </source>
</evidence>
<dbReference type="PANTHER" id="PTHR43520">
    <property type="entry name" value="ATP7, ISOFORM B"/>
    <property type="match status" value="1"/>
</dbReference>
<feature type="transmembrane region" description="Helical" evidence="22">
    <location>
        <begin position="682"/>
        <end position="702"/>
    </location>
</feature>
<evidence type="ECO:0000259" key="23">
    <source>
        <dbReference type="PROSITE" id="PS50846"/>
    </source>
</evidence>
<keyword evidence="7 22" id="KW-0812">Transmembrane</keyword>
<evidence type="ECO:0000256" key="7">
    <source>
        <dbReference type="ARBA" id="ARBA00022692"/>
    </source>
</evidence>
<evidence type="ECO:0000256" key="2">
    <source>
        <dbReference type="ARBA" id="ARBA00006024"/>
    </source>
</evidence>
<dbReference type="SUPFAM" id="SSF81653">
    <property type="entry name" value="Calcium ATPase, transduction domain A"/>
    <property type="match status" value="1"/>
</dbReference>
<comment type="subcellular location">
    <subcellularLocation>
        <location evidence="1">Cell membrane</location>
        <topology evidence="1">Multi-pass membrane protein</topology>
    </subcellularLocation>
</comment>
<feature type="domain" description="HMA" evidence="23">
    <location>
        <begin position="761"/>
        <end position="826"/>
    </location>
</feature>
<comment type="catalytic activity">
    <reaction evidence="21">
        <text>Cu(+)(in) + ATP + H2O = Cu(+)(out) + ADP + phosphate + H(+)</text>
        <dbReference type="Rhea" id="RHEA:25792"/>
        <dbReference type="ChEBI" id="CHEBI:15377"/>
        <dbReference type="ChEBI" id="CHEBI:15378"/>
        <dbReference type="ChEBI" id="CHEBI:30616"/>
        <dbReference type="ChEBI" id="CHEBI:43474"/>
        <dbReference type="ChEBI" id="CHEBI:49552"/>
        <dbReference type="ChEBI" id="CHEBI:456216"/>
        <dbReference type="EC" id="7.2.2.8"/>
    </reaction>
</comment>
<accession>M2PN13</accession>
<dbReference type="GO" id="GO:0055070">
    <property type="term" value="P:copper ion homeostasis"/>
    <property type="evidence" value="ECO:0007669"/>
    <property type="project" value="TreeGrafter"/>
</dbReference>
<dbReference type="Gene3D" id="3.40.50.1000">
    <property type="entry name" value="HAD superfamily/HAD-like"/>
    <property type="match status" value="1"/>
</dbReference>
<dbReference type="Pfam" id="PF00403">
    <property type="entry name" value="HMA"/>
    <property type="match status" value="2"/>
</dbReference>
<dbReference type="InterPro" id="IPR059000">
    <property type="entry name" value="ATPase_P-type_domA"/>
</dbReference>
<evidence type="ECO:0000313" key="24">
    <source>
        <dbReference type="EMBL" id="EMD16959.1"/>
    </source>
</evidence>
<evidence type="ECO:0000256" key="9">
    <source>
        <dbReference type="ARBA" id="ARBA00022737"/>
    </source>
</evidence>
<dbReference type="InterPro" id="IPR036412">
    <property type="entry name" value="HAD-like_sf"/>
</dbReference>
<dbReference type="GO" id="GO:0140581">
    <property type="term" value="F:P-type monovalent copper transporter activity"/>
    <property type="evidence" value="ECO:0007669"/>
    <property type="project" value="UniProtKB-EC"/>
</dbReference>
<dbReference type="PROSITE" id="PS01047">
    <property type="entry name" value="HMA_1"/>
    <property type="match status" value="2"/>
</dbReference>
<evidence type="ECO:0000256" key="15">
    <source>
        <dbReference type="ARBA" id="ARBA00022989"/>
    </source>
</evidence>
<evidence type="ECO:0000256" key="19">
    <source>
        <dbReference type="ARBA" id="ARBA00029719"/>
    </source>
</evidence>
<dbReference type="SFLD" id="SFLDF00027">
    <property type="entry name" value="p-type_atpase"/>
    <property type="match status" value="1"/>
</dbReference>
<feature type="transmembrane region" description="Helical" evidence="22">
    <location>
        <begin position="353"/>
        <end position="375"/>
    </location>
</feature>
<dbReference type="Gene3D" id="2.70.150.10">
    <property type="entry name" value="Calcium-transporting ATPase, cytoplasmic transduction domain A"/>
    <property type="match status" value="1"/>
</dbReference>
<gene>
    <name evidence="24" type="ORF">HMPREF9943_00737</name>
</gene>
<evidence type="ECO:0000256" key="10">
    <source>
        <dbReference type="ARBA" id="ARBA00022741"/>
    </source>
</evidence>
<dbReference type="InterPro" id="IPR044492">
    <property type="entry name" value="P_typ_ATPase_HD_dom"/>
</dbReference>
<dbReference type="Proteomes" id="UP000011758">
    <property type="component" value="Unassembled WGS sequence"/>
</dbReference>
<keyword evidence="14" id="KW-1278">Translocase</keyword>
<evidence type="ECO:0000256" key="22">
    <source>
        <dbReference type="RuleBase" id="RU362081"/>
    </source>
</evidence>
<dbReference type="CDD" id="cd02094">
    <property type="entry name" value="P-type_ATPase_Cu-like"/>
    <property type="match status" value="1"/>
</dbReference>
<dbReference type="InterPro" id="IPR006121">
    <property type="entry name" value="HMA_dom"/>
</dbReference>
<dbReference type="GO" id="GO:0016887">
    <property type="term" value="F:ATP hydrolysis activity"/>
    <property type="evidence" value="ECO:0007669"/>
    <property type="project" value="InterPro"/>
</dbReference>
<dbReference type="InterPro" id="IPR008250">
    <property type="entry name" value="ATPase_P-typ_transduc_dom_A_sf"/>
</dbReference>
<dbReference type="STRING" id="999415.HMPREF9943_00737"/>
<dbReference type="GO" id="GO:0005886">
    <property type="term" value="C:plasma membrane"/>
    <property type="evidence" value="ECO:0007669"/>
    <property type="project" value="UniProtKB-SubCell"/>
</dbReference>
<evidence type="ECO:0000256" key="4">
    <source>
        <dbReference type="ARBA" id="ARBA00015102"/>
    </source>
</evidence>
<dbReference type="AlphaFoldDB" id="M2PN13"/>
<dbReference type="eggNOG" id="COG2217">
    <property type="taxonomic scope" value="Bacteria"/>
</dbReference>
<dbReference type="InterPro" id="IPR001757">
    <property type="entry name" value="P_typ_ATPase"/>
</dbReference>
<dbReference type="InterPro" id="IPR023214">
    <property type="entry name" value="HAD_sf"/>
</dbReference>
<dbReference type="NCBIfam" id="TIGR01511">
    <property type="entry name" value="ATPase-IB1_Cu"/>
    <property type="match status" value="1"/>
</dbReference>
<reference evidence="24 25" key="1">
    <citation type="submission" date="2013-02" db="EMBL/GenBank/DDBJ databases">
        <title>The Genome Sequence of Lactobacillus catenaformis F0143.</title>
        <authorList>
            <consortium name="The Broad Institute Genome Sequencing Platform"/>
            <person name="Earl A."/>
            <person name="Ward D."/>
            <person name="Feldgarden M."/>
            <person name="Gevers D."/>
            <person name="Izard J."/>
            <person name="Blanton J.M."/>
            <person name="Mathney J."/>
            <person name="Dewhirst F.E."/>
            <person name="Young S.K."/>
            <person name="Zeng Q."/>
            <person name="Gargeya S."/>
            <person name="Fitzgerald M."/>
            <person name="Haas B."/>
            <person name="Abouelleil A."/>
            <person name="Alvarado L."/>
            <person name="Arachchi H.M."/>
            <person name="Berlin A."/>
            <person name="Chapman S.B."/>
            <person name="Gearin G."/>
            <person name="Goldberg J."/>
            <person name="Griggs A."/>
            <person name="Gujja S."/>
            <person name="Hansen M."/>
            <person name="Heiman D."/>
            <person name="Howarth C."/>
            <person name="Larimer J."/>
            <person name="Lui A."/>
            <person name="MacDonald P.J.P."/>
            <person name="McCowen C."/>
            <person name="Montmayeur A."/>
            <person name="Murphy C."/>
            <person name="Neiman D."/>
            <person name="Pearson M."/>
            <person name="Priest M."/>
            <person name="Roberts A."/>
            <person name="Saif S."/>
            <person name="Shea T."/>
            <person name="Sisk P."/>
            <person name="Stolte C."/>
            <person name="Sykes S."/>
            <person name="Wortman J."/>
            <person name="Nusbaum C."/>
            <person name="Birren B."/>
        </authorList>
    </citation>
    <scope>NUCLEOTIDE SEQUENCE [LARGE SCALE GENOMIC DNA]</scope>
    <source>
        <strain evidence="24 25">OT 569</strain>
    </source>
</reference>
<dbReference type="NCBIfam" id="TIGR01525">
    <property type="entry name" value="ATPase-IB_hvy"/>
    <property type="match status" value="1"/>
</dbReference>
<evidence type="ECO:0000256" key="6">
    <source>
        <dbReference type="ARBA" id="ARBA00022475"/>
    </source>
</evidence>
<dbReference type="CDD" id="cd00371">
    <property type="entry name" value="HMA"/>
    <property type="match status" value="3"/>
</dbReference>
<dbReference type="InterPro" id="IPR036163">
    <property type="entry name" value="HMA_dom_sf"/>
</dbReference>
<keyword evidence="9" id="KW-0677">Repeat</keyword>
<keyword evidence="11" id="KW-0187">Copper transport</keyword>
<feature type="transmembrane region" description="Helical" evidence="22">
    <location>
        <begin position="199"/>
        <end position="219"/>
    </location>
</feature>
<keyword evidence="18 22" id="KW-0472">Membrane</keyword>
<dbReference type="PRINTS" id="PR00942">
    <property type="entry name" value="CUATPASEI"/>
</dbReference>
<dbReference type="PROSITE" id="PS00154">
    <property type="entry name" value="ATPASE_E1_E2"/>
    <property type="match status" value="1"/>
</dbReference>
<evidence type="ECO:0000256" key="11">
    <source>
        <dbReference type="ARBA" id="ARBA00022796"/>
    </source>
</evidence>
<dbReference type="InterPro" id="IPR018303">
    <property type="entry name" value="ATPase_P-typ_P_site"/>
</dbReference>
<dbReference type="NCBIfam" id="TIGR01494">
    <property type="entry name" value="ATPase_P-type"/>
    <property type="match status" value="1"/>
</dbReference>
<dbReference type="Gene3D" id="3.40.1110.10">
    <property type="entry name" value="Calcium-transporting ATPase, cytoplasmic domain N"/>
    <property type="match status" value="1"/>
</dbReference>
<evidence type="ECO:0000256" key="13">
    <source>
        <dbReference type="ARBA" id="ARBA00022842"/>
    </source>
</evidence>
<dbReference type="InterPro" id="IPR023299">
    <property type="entry name" value="ATPase_P-typ_cyto_dom_N"/>
</dbReference>
<feature type="domain" description="HMA" evidence="23">
    <location>
        <begin position="839"/>
        <end position="901"/>
    </location>
</feature>
<proteinExistence type="inferred from homology"/>
<feature type="transmembrane region" description="Helical" evidence="22">
    <location>
        <begin position="381"/>
        <end position="408"/>
    </location>
</feature>
<evidence type="ECO:0000256" key="21">
    <source>
        <dbReference type="ARBA" id="ARBA00049289"/>
    </source>
</evidence>
<evidence type="ECO:0000256" key="14">
    <source>
        <dbReference type="ARBA" id="ARBA00022967"/>
    </source>
</evidence>
<dbReference type="GO" id="GO:0005507">
    <property type="term" value="F:copper ion binding"/>
    <property type="evidence" value="ECO:0007669"/>
    <property type="project" value="InterPro"/>
</dbReference>
<dbReference type="InterPro" id="IPR006122">
    <property type="entry name" value="HMA_Cu_ion-bd"/>
</dbReference>
<evidence type="ECO:0000256" key="1">
    <source>
        <dbReference type="ARBA" id="ARBA00004651"/>
    </source>
</evidence>
<dbReference type="PRINTS" id="PR00943">
    <property type="entry name" value="CUATPASE"/>
</dbReference>
<evidence type="ECO:0000313" key="25">
    <source>
        <dbReference type="Proteomes" id="UP000011758"/>
    </source>
</evidence>
<dbReference type="NCBIfam" id="TIGR01512">
    <property type="entry name" value="ATPase-IB2_Cd"/>
    <property type="match status" value="1"/>
</dbReference>
<dbReference type="FunFam" id="3.30.70.100:FF:000005">
    <property type="entry name" value="Copper-exporting P-type ATPase A"/>
    <property type="match status" value="1"/>
</dbReference>
<keyword evidence="10 22" id="KW-0547">Nucleotide-binding</keyword>
<dbReference type="SFLD" id="SFLDS00003">
    <property type="entry name" value="Haloacid_Dehalogenase"/>
    <property type="match status" value="1"/>
</dbReference>
<name>M2PN13_9FIRM</name>
<protein>
    <recommendedName>
        <fullName evidence="4">Copper-exporting P-type ATPase</fullName>
        <ecNumber evidence="3">7.2.2.8</ecNumber>
    </recommendedName>
    <alternativeName>
        <fullName evidence="19">Copper-exporting P-type ATPase A</fullName>
    </alternativeName>
    <alternativeName>
        <fullName evidence="20">Cu(+)-exporting ATPase</fullName>
    </alternativeName>
</protein>
<dbReference type="SFLD" id="SFLDG00002">
    <property type="entry name" value="C1.7:_P-type_atpase_like"/>
    <property type="match status" value="1"/>
</dbReference>
<dbReference type="SUPFAM" id="SSF56784">
    <property type="entry name" value="HAD-like"/>
    <property type="match status" value="1"/>
</dbReference>
<dbReference type="Pfam" id="PF00122">
    <property type="entry name" value="E1-E2_ATPase"/>
    <property type="match status" value="1"/>
</dbReference>
<feature type="transmembrane region" description="Helical" evidence="22">
    <location>
        <begin position="89"/>
        <end position="111"/>
    </location>
</feature>
<dbReference type="InterPro" id="IPR017969">
    <property type="entry name" value="Heavy-metal-associated_CS"/>
</dbReference>
<evidence type="ECO:0000256" key="17">
    <source>
        <dbReference type="ARBA" id="ARBA00023065"/>
    </source>
</evidence>
<keyword evidence="12 22" id="KW-0067">ATP-binding</keyword>
<evidence type="ECO:0000256" key="3">
    <source>
        <dbReference type="ARBA" id="ARBA00012517"/>
    </source>
</evidence>
<sequence length="910" mass="100349">MKEKFNVMGMTCASCQAHVDKSVRKLHGVSDVNVNLLAENMEVDYDPDKLTSSDIIEAVRKGGYDAALYDEKEESSVKKKDDLKERRQALVASFVFMIPLFYLSMGSMMNWPLIPSIFLGQKHMMIFALTELLLTIPVIYINKHYFIGGFKSLFHLAPNMDSLIAIGSGASIIYSLYAMYMMAYYMGINDLSSAHNYHMNLYFESSAMIVTLISLGKYFEARSKQRTSAAIESLMNLAPDTASILVDGIEKKVSIEDVHVGDVVVVRSGESIPVDGVIIEGSASVDESMITGESLPVTKNEGDMVIGSTMNNNGRMLLKTLKENQNSTLSQIISLVEEAGSSKAPIARLADIISGYFVPAVIFISLITLIIWIIAGESFHFALNMAVSVLVISCPCALGLATPTAIMVGTGKAAKMGLLIKDAQALETANKIDMIIFDKTGTLTNGTPQVIDVLENDQRLLQYGISLEAMSSHPLAQAITEYQSVDYLEVTDYNEIQGQGIRGIINGSEVLAGNLKMMTENHITVANQDYSLEGKTVLYFAIDGKYAGLMTLADSLKPSAARVIQELHKRHINTIMLTGDHELTAKAIADKLDIDYRSEVLPADKERIVRELQEEGYITAMLGDGINDAPALTRAHVGISFVSGLDIAIESSDIVLMKNDLRDLITIIDLSHAVIKNIKENLFWALFYNSLCIPVAAGLFYHSFGLKLSPMLGSLAMSFSSVFVVSNALRLRLFKTKEIPVKENIQVTKKEEDIMITKENCDKILKIEGMMCNHCQKHVANALNALDNVEAEVSLENKEAYINVFNKKVTDQMFKDTVKEAGYEITGIIINKKYNEKNYDKIIEVTDMMCKNCRNHVLEAINSIEGVHVDVSLFENKVFIKGNASDDALKEVIEEAGYTVGTIKEIHNAG</sequence>
<evidence type="ECO:0000256" key="12">
    <source>
        <dbReference type="ARBA" id="ARBA00022840"/>
    </source>
</evidence>
<keyword evidence="17" id="KW-0406">Ion transport</keyword>
<feature type="domain" description="HMA" evidence="23">
    <location>
        <begin position="1"/>
        <end position="67"/>
    </location>
</feature>
<keyword evidence="15 22" id="KW-1133">Transmembrane helix</keyword>
<dbReference type="SUPFAM" id="SSF81665">
    <property type="entry name" value="Calcium ATPase, transmembrane domain M"/>
    <property type="match status" value="1"/>
</dbReference>
<dbReference type="EC" id="7.2.2.8" evidence="3"/>
<dbReference type="Pfam" id="PF00702">
    <property type="entry name" value="Hydrolase"/>
    <property type="match status" value="1"/>
</dbReference>
<keyword evidence="13" id="KW-0460">Magnesium</keyword>
<dbReference type="GO" id="GO:0005524">
    <property type="term" value="F:ATP binding"/>
    <property type="evidence" value="ECO:0007669"/>
    <property type="project" value="UniProtKB-UniRule"/>
</dbReference>
<dbReference type="RefSeq" id="WP_004802147.1">
    <property type="nucleotide sequence ID" value="NZ_KB446647.1"/>
</dbReference>
<dbReference type="BioCyc" id="ECAT999415-HMP:GTTI-759-MONOMER"/>
<feature type="transmembrane region" description="Helical" evidence="22">
    <location>
        <begin position="163"/>
        <end position="187"/>
    </location>
</feature>
<dbReference type="SUPFAM" id="SSF55008">
    <property type="entry name" value="HMA, heavy metal-associated domain"/>
    <property type="match status" value="3"/>
</dbReference>
<dbReference type="InterPro" id="IPR027256">
    <property type="entry name" value="P-typ_ATPase_IB"/>
</dbReference>
<comment type="similarity">
    <text evidence="2 22">Belongs to the cation transport ATPase (P-type) (TC 3.A.3) family. Type IB subfamily.</text>
</comment>
<dbReference type="GO" id="GO:0043682">
    <property type="term" value="F:P-type divalent copper transporter activity"/>
    <property type="evidence" value="ECO:0007669"/>
    <property type="project" value="TreeGrafter"/>
</dbReference>
<dbReference type="InterPro" id="IPR023298">
    <property type="entry name" value="ATPase_P-typ_TM_dom_sf"/>
</dbReference>
<dbReference type="EMBL" id="AGEJ01000012">
    <property type="protein sequence ID" value="EMD16959.1"/>
    <property type="molecule type" value="Genomic_DNA"/>
</dbReference>
<evidence type="ECO:0000256" key="20">
    <source>
        <dbReference type="ARBA" id="ARBA00033239"/>
    </source>
</evidence>
<keyword evidence="6 22" id="KW-1003">Cell membrane</keyword>
<evidence type="ECO:0000256" key="16">
    <source>
        <dbReference type="ARBA" id="ARBA00023008"/>
    </source>
</evidence>
<keyword evidence="8 22" id="KW-0479">Metal-binding</keyword>
<feature type="transmembrane region" description="Helical" evidence="22">
    <location>
        <begin position="123"/>
        <end position="142"/>
    </location>
</feature>